<organism evidence="11 12">
    <name type="scientific">Pelagibacter ubique (strain HTCC1002)</name>
    <dbReference type="NCBI Taxonomy" id="314261"/>
    <lineage>
        <taxon>Bacteria</taxon>
        <taxon>Pseudomonadati</taxon>
        <taxon>Pseudomonadota</taxon>
        <taxon>Alphaproteobacteria</taxon>
        <taxon>Candidatus Pelagibacterales</taxon>
        <taxon>Candidatus Pelagibacteraceae</taxon>
        <taxon>Candidatus Pelagibacter</taxon>
    </lineage>
</organism>
<feature type="domain" description="Pyruvate carboxyltransferase" evidence="10">
    <location>
        <begin position="10"/>
        <end position="276"/>
    </location>
</feature>
<evidence type="ECO:0000313" key="11">
    <source>
        <dbReference type="EMBL" id="EAS84193.1"/>
    </source>
</evidence>
<dbReference type="GO" id="GO:0009098">
    <property type="term" value="P:L-leucine biosynthetic process"/>
    <property type="evidence" value="ECO:0007669"/>
    <property type="project" value="InterPro"/>
</dbReference>
<dbReference type="InterPro" id="IPR000891">
    <property type="entry name" value="PYR_CT"/>
</dbReference>
<keyword evidence="3" id="KW-0028">Amino-acid biosynthesis</keyword>
<comment type="similarity">
    <text evidence="2 9">Belongs to the alpha-IPM synthase/homocitrate synthase family.</text>
</comment>
<evidence type="ECO:0000256" key="9">
    <source>
        <dbReference type="RuleBase" id="RU003523"/>
    </source>
</evidence>
<dbReference type="Pfam" id="PF00682">
    <property type="entry name" value="HMGL-like"/>
    <property type="match status" value="1"/>
</dbReference>
<dbReference type="EMBL" id="AAPV01000002">
    <property type="protein sequence ID" value="EAS84193.1"/>
    <property type="molecule type" value="Genomic_DNA"/>
</dbReference>
<dbReference type="HOGENOM" id="CLU_022158_7_0_5"/>
<dbReference type="SUPFAM" id="SSF110921">
    <property type="entry name" value="2-isopropylmalate synthase LeuA, allosteric (dimerisation) domain"/>
    <property type="match status" value="1"/>
</dbReference>
<dbReference type="InterPro" id="IPR013709">
    <property type="entry name" value="2-isopropylmalate_synth_dimer"/>
</dbReference>
<name>Q1UZJ8_PELU1</name>
<evidence type="ECO:0000256" key="7">
    <source>
        <dbReference type="ARBA" id="ARBA00048263"/>
    </source>
</evidence>
<dbReference type="Gene3D" id="1.10.238.260">
    <property type="match status" value="1"/>
</dbReference>
<accession>Q1UZJ8</accession>
<dbReference type="SMART" id="SM00917">
    <property type="entry name" value="LeuA_dimer"/>
    <property type="match status" value="1"/>
</dbReference>
<comment type="catalytic activity">
    <reaction evidence="7">
        <text>pyruvate + acetyl-CoA + H2O = (3R)-citramalate + CoA + H(+)</text>
        <dbReference type="Rhea" id="RHEA:19045"/>
        <dbReference type="ChEBI" id="CHEBI:15361"/>
        <dbReference type="ChEBI" id="CHEBI:15377"/>
        <dbReference type="ChEBI" id="CHEBI:15378"/>
        <dbReference type="ChEBI" id="CHEBI:30934"/>
        <dbReference type="ChEBI" id="CHEBI:57287"/>
        <dbReference type="ChEBI" id="CHEBI:57288"/>
        <dbReference type="EC" id="2.3.3.21"/>
    </reaction>
</comment>
<sequence length="537" mass="59215">METKMSKEQLFIFDTTLRDGAQTQGVDFSVDDKLKIASALDNLGVDYIEGGWPGANPTDTEFFQKKHSFNNAKLTSFGMTKRTGRSADNDPGLSALLNSNTPAVCIVGKSWDFHVDIALGISNEENLENIKETAKHFVKENKEFMFDAEHFFDGYKANPSYALSCLKSAFDEGARWIVLCDTNGGTLPHEVTKIVTEVSKTIPGKNLGIHAHNDTGNAVANSLAAVWAGVRQVQGTINGLGERCGNANLMSLIPTFFLKEDFATNFELKIKPDNIKKLTECSRLLDEILNRKPNKHLPYVGAAAFSHKGGLHVSAVQKDPKTYEHIDPVEVGNSRNIVVSDQSGKSNIISRLKIIGIEIEESDPKIKKLLDEVKDREFIGYSYDGADASFELLARRIISKIPRYILIKEYDVSVKKDSSGTIVSSAKAQLEVDGEKIMCTGEGNGPVNALDNAIRQNVDRLNKYSKYLKDLKLVDYKVRILNTGTEAITRVSIESTDSKGKNWFTIGVSANIIDASFKALVDSLDYKLFKDKAPASL</sequence>
<dbReference type="SUPFAM" id="SSF51569">
    <property type="entry name" value="Aldolase"/>
    <property type="match status" value="1"/>
</dbReference>
<keyword evidence="6" id="KW-0100">Branched-chain amino acid biosynthesis</keyword>
<proteinExistence type="inferred from homology"/>
<dbReference type="InterPro" id="IPR002034">
    <property type="entry name" value="AIPM/Hcit_synth_CS"/>
</dbReference>
<evidence type="ECO:0000256" key="8">
    <source>
        <dbReference type="NCBIfam" id="TIGR00977"/>
    </source>
</evidence>
<dbReference type="InterPro" id="IPR013785">
    <property type="entry name" value="Aldolase_TIM"/>
</dbReference>
<evidence type="ECO:0000256" key="4">
    <source>
        <dbReference type="ARBA" id="ARBA00022624"/>
    </source>
</evidence>
<dbReference type="PROSITE" id="PS50991">
    <property type="entry name" value="PYR_CT"/>
    <property type="match status" value="1"/>
</dbReference>
<comment type="pathway">
    <text evidence="1">Amino-acid biosynthesis; L-isoleucine biosynthesis; 2-oxobutanoate from pyruvate: step 1/3.</text>
</comment>
<evidence type="ECO:0000313" key="12">
    <source>
        <dbReference type="Proteomes" id="UP000005306"/>
    </source>
</evidence>
<protein>
    <recommendedName>
        <fullName evidence="8">Citramalate synthase</fullName>
        <ecNumber evidence="8">2.3.3.21</ecNumber>
    </recommendedName>
</protein>
<dbReference type="GO" id="GO:0009097">
    <property type="term" value="P:isoleucine biosynthetic process"/>
    <property type="evidence" value="ECO:0007669"/>
    <property type="project" value="UniProtKB-UniRule"/>
</dbReference>
<dbReference type="PANTHER" id="PTHR43538:SF1">
    <property type="entry name" value="(R)-CITRAMALATE SYNTHASE"/>
    <property type="match status" value="1"/>
</dbReference>
<dbReference type="Gene3D" id="3.30.160.270">
    <property type="match status" value="1"/>
</dbReference>
<evidence type="ECO:0000256" key="2">
    <source>
        <dbReference type="ARBA" id="ARBA00006154"/>
    </source>
</evidence>
<dbReference type="Pfam" id="PF22617">
    <property type="entry name" value="HCS_D2"/>
    <property type="match status" value="1"/>
</dbReference>
<dbReference type="EC" id="2.3.3.21" evidence="8"/>
<evidence type="ECO:0000256" key="6">
    <source>
        <dbReference type="ARBA" id="ARBA00023304"/>
    </source>
</evidence>
<evidence type="ECO:0000256" key="1">
    <source>
        <dbReference type="ARBA" id="ARBA00004743"/>
    </source>
</evidence>
<dbReference type="PANTHER" id="PTHR43538">
    <property type="entry name" value="ALPHA-IPM SYNTHASE/HOMOCITRATE SYNTHASE"/>
    <property type="match status" value="1"/>
</dbReference>
<dbReference type="AlphaFoldDB" id="Q1UZJ8"/>
<dbReference type="InterPro" id="IPR005675">
    <property type="entry name" value="Citramal_synthase"/>
</dbReference>
<dbReference type="Proteomes" id="UP000005306">
    <property type="component" value="Unassembled WGS sequence"/>
</dbReference>
<comment type="caution">
    <text evidence="11">The sequence shown here is derived from an EMBL/GenBank/DDBJ whole genome shotgun (WGS) entry which is preliminary data.</text>
</comment>
<dbReference type="InterPro" id="IPR036230">
    <property type="entry name" value="LeuA_allosteric_dom_sf"/>
</dbReference>
<dbReference type="CDD" id="cd07941">
    <property type="entry name" value="DRE_TIM_LeuA3"/>
    <property type="match status" value="1"/>
</dbReference>
<evidence type="ECO:0000259" key="10">
    <source>
        <dbReference type="PROSITE" id="PS50991"/>
    </source>
</evidence>
<keyword evidence="4" id="KW-0412">Isoleucine biosynthesis</keyword>
<keyword evidence="5 9" id="KW-0808">Transferase</keyword>
<evidence type="ECO:0000256" key="3">
    <source>
        <dbReference type="ARBA" id="ARBA00022605"/>
    </source>
</evidence>
<dbReference type="UniPathway" id="UPA00047">
    <property type="reaction ID" value="UER00066"/>
</dbReference>
<keyword evidence="11" id="KW-0012">Acyltransferase</keyword>
<gene>
    <name evidence="11" type="ORF">PU1002_00685</name>
</gene>
<dbReference type="Pfam" id="PF08502">
    <property type="entry name" value="LeuA_dimer"/>
    <property type="match status" value="1"/>
</dbReference>
<dbReference type="GO" id="GO:0043714">
    <property type="term" value="F:(R)-citramalate synthase activity"/>
    <property type="evidence" value="ECO:0007669"/>
    <property type="project" value="UniProtKB-UniRule"/>
</dbReference>
<dbReference type="Gene3D" id="3.20.20.70">
    <property type="entry name" value="Aldolase class I"/>
    <property type="match status" value="1"/>
</dbReference>
<dbReference type="NCBIfam" id="TIGR00977">
    <property type="entry name" value="citramal_synth"/>
    <property type="match status" value="1"/>
</dbReference>
<evidence type="ECO:0000256" key="5">
    <source>
        <dbReference type="ARBA" id="ARBA00022679"/>
    </source>
</evidence>
<dbReference type="PROSITE" id="PS00816">
    <property type="entry name" value="AIPM_HOMOCIT_SYNTH_2"/>
    <property type="match status" value="1"/>
</dbReference>
<dbReference type="GO" id="GO:0003852">
    <property type="term" value="F:2-isopropylmalate synthase activity"/>
    <property type="evidence" value="ECO:0007669"/>
    <property type="project" value="InterPro"/>
</dbReference>
<dbReference type="PROSITE" id="PS00815">
    <property type="entry name" value="AIPM_HOMOCIT_SYNTH_1"/>
    <property type="match status" value="1"/>
</dbReference>
<reference evidence="11 12" key="1">
    <citation type="submission" date="2006-04" db="EMBL/GenBank/DDBJ databases">
        <authorList>
            <person name="Giovannoni S.J."/>
            <person name="Cho J.-C."/>
            <person name="Ferriera S."/>
            <person name="Johnson J."/>
            <person name="Kravitz S."/>
            <person name="Halpern A."/>
            <person name="Remington K."/>
            <person name="Beeson K."/>
            <person name="Tran B."/>
            <person name="Rogers Y.-H."/>
            <person name="Friedman R."/>
            <person name="Venter J.C."/>
        </authorList>
    </citation>
    <scope>NUCLEOTIDE SEQUENCE [LARGE SCALE GENOMIC DNA]</scope>
    <source>
        <strain evidence="11 12">HTCC1002</strain>
    </source>
</reference>
<dbReference type="InterPro" id="IPR054691">
    <property type="entry name" value="LeuA/HCS_post-cat"/>
</dbReference>